<accession>A0A1H4BC41</accession>
<dbReference type="SUPFAM" id="SSF49464">
    <property type="entry name" value="Carboxypeptidase regulatory domain-like"/>
    <property type="match status" value="1"/>
</dbReference>
<dbReference type="InterPro" id="IPR023997">
    <property type="entry name" value="TonB-dep_OMP_SusC/RagA_CS"/>
</dbReference>
<reference evidence="5" key="1">
    <citation type="submission" date="2016-10" db="EMBL/GenBank/DDBJ databases">
        <authorList>
            <person name="Varghese N."/>
            <person name="Submissions S."/>
        </authorList>
    </citation>
    <scope>NUCLEOTIDE SEQUENCE [LARGE SCALE GENOMIC DNA]</scope>
    <source>
        <strain evidence="5">DSM 23920</strain>
    </source>
</reference>
<name>A0A1H4BC41_9BACT</name>
<gene>
    <name evidence="4" type="ORF">SAMN05660909_02035</name>
</gene>
<dbReference type="STRING" id="408074.SAMN05660909_02035"/>
<dbReference type="InterPro" id="IPR018247">
    <property type="entry name" value="EF_Hand_1_Ca_BS"/>
</dbReference>
<dbReference type="GO" id="GO:0009279">
    <property type="term" value="C:cell outer membrane"/>
    <property type="evidence" value="ECO:0007669"/>
    <property type="project" value="UniProtKB-SubCell"/>
</dbReference>
<proteinExistence type="inferred from homology"/>
<evidence type="ECO:0000259" key="3">
    <source>
        <dbReference type="Pfam" id="PF07715"/>
    </source>
</evidence>
<dbReference type="Proteomes" id="UP000199656">
    <property type="component" value="Unassembled WGS sequence"/>
</dbReference>
<comment type="subcellular location">
    <subcellularLocation>
        <location evidence="1">Cell outer membrane</location>
        <topology evidence="1">Multi-pass membrane protein</topology>
    </subcellularLocation>
</comment>
<dbReference type="PROSITE" id="PS52016">
    <property type="entry name" value="TONB_DEPENDENT_REC_3"/>
    <property type="match status" value="1"/>
</dbReference>
<evidence type="ECO:0000313" key="5">
    <source>
        <dbReference type="Proteomes" id="UP000199656"/>
    </source>
</evidence>
<dbReference type="Pfam" id="PF13715">
    <property type="entry name" value="CarbopepD_reg_2"/>
    <property type="match status" value="1"/>
</dbReference>
<dbReference type="NCBIfam" id="TIGR04057">
    <property type="entry name" value="SusC_RagA_signa"/>
    <property type="match status" value="1"/>
</dbReference>
<evidence type="ECO:0000256" key="2">
    <source>
        <dbReference type="SAM" id="SignalP"/>
    </source>
</evidence>
<keyword evidence="1" id="KW-0813">Transport</keyword>
<dbReference type="Pfam" id="PF07715">
    <property type="entry name" value="Plug"/>
    <property type="match status" value="1"/>
</dbReference>
<dbReference type="InterPro" id="IPR037066">
    <property type="entry name" value="Plug_dom_sf"/>
</dbReference>
<keyword evidence="1" id="KW-1134">Transmembrane beta strand</keyword>
<dbReference type="OrthoDB" id="9768177at2"/>
<protein>
    <submittedName>
        <fullName evidence="4">TonB-linked outer membrane protein, SusC/RagA family</fullName>
    </submittedName>
</protein>
<dbReference type="EMBL" id="FNRL01000007">
    <property type="protein sequence ID" value="SEA45624.1"/>
    <property type="molecule type" value="Genomic_DNA"/>
</dbReference>
<feature type="chain" id="PRO_5011490677" evidence="2">
    <location>
        <begin position="28"/>
        <end position="1053"/>
    </location>
</feature>
<dbReference type="SUPFAM" id="SSF56935">
    <property type="entry name" value="Porins"/>
    <property type="match status" value="1"/>
</dbReference>
<sequence>MKKHNNRRWVTVCLLLFGIVSSLTSLAQNKIKVSGTVLDSAGSSPIPGVTVQLQGTNTATQTNPDGKFTLDADPRGVLIFSFIGYNKQLVSINNKTSFLVRLVSSDQKLNEVVVMAYGQQKKVSVTGAVASVGGQELRQSSSASLTSALAGRLPGLAAVQSSGQPGRDDASLYLRGVSTTNGQSPLILIDGVPRDNLRTLDASEVASVTVLKDASATAVFGVRGANGVILVTTKRGTPGKTELNLSVDQSMSAFTTEPGRLHSVEYLELRNQASANDGLPLPFSEEIIDKYRNPLAGLDPNDPDYERKKKVREYIYPDHDYFRELVARFSPQTRVNLNMTGGTERASYFANVAYLHQGGNIKTEPKSQLGYDPSFKMDRFNFRANLDYKVTNTLKAFLKIASYIEKVNMPSANTYPGSSTDWMMNDIMYQARSILPITPGPTTIDGYGVKPGMVVHPPYLDRGAFEVTNRQGFRNELRSNLNSTFGMEWDLSQAVTKGLSMKGMISYDSRSTSAMQGSKYEPLYIANVNYETDELSYSVKKQSDDRLSIVKGVDSRYNINLQASINYNRTFGKHAIGGMFLGQRDYWESTGGEIPFNVIGVAGRATYGYDNRYFAEFNMGYNGSEQFAPSRRFGFFPAVSVGYVITNERFLKGNNYLTNLKLRASYGKVGNDKMGSTRFLYQSNITTTTSGGPLGSLGGVVNQGLLGNPDITWETSVKQNYGIDLELFKSLTVNFDYYFENRSDILISRGMVPIIQGVPLGNIPKVNMGKVDNQGYELVVAYRKDLAKDLYLNVSINYARNNNVVKYFDEAISGLEYAYRYRTTGFRLGQNFGYKIDYSNGNGYFNSQKELDEYLAHTTYGFGKPRVGDFKYIDLNGDGVVDNKDMAPIKYSGIPGTVYGGNLNIGYKGWELTIFLQGVGRFSGQYGDQGVYETTTLGTYFDYHKNAWTAERYAKGEKITYPALSTVANTNQVPNDFFIQDRSYVRLRTLELAYNLPQRWLKPIRMKATRLYIGAQNPFTWSKLHTTHLDPENGGPLGYTITKTYNLGLNTTF</sequence>
<dbReference type="Gene3D" id="2.60.40.1120">
    <property type="entry name" value="Carboxypeptidase-like, regulatory domain"/>
    <property type="match status" value="1"/>
</dbReference>
<dbReference type="FunFam" id="2.170.130.10:FF:000003">
    <property type="entry name" value="SusC/RagA family TonB-linked outer membrane protein"/>
    <property type="match status" value="1"/>
</dbReference>
<keyword evidence="5" id="KW-1185">Reference proteome</keyword>
<dbReference type="AlphaFoldDB" id="A0A1H4BC41"/>
<evidence type="ECO:0000313" key="4">
    <source>
        <dbReference type="EMBL" id="SEA45624.1"/>
    </source>
</evidence>
<dbReference type="InterPro" id="IPR023996">
    <property type="entry name" value="TonB-dep_OMP_SusC/RagA"/>
</dbReference>
<keyword evidence="2" id="KW-0732">Signal</keyword>
<comment type="similarity">
    <text evidence="1">Belongs to the TonB-dependent receptor family.</text>
</comment>
<feature type="signal peptide" evidence="2">
    <location>
        <begin position="1"/>
        <end position="27"/>
    </location>
</feature>
<keyword evidence="1" id="KW-0472">Membrane</keyword>
<organism evidence="4 5">
    <name type="scientific">Chitinophaga terrae</name>
    <name type="common">ex Kim and Jung 2007</name>
    <dbReference type="NCBI Taxonomy" id="408074"/>
    <lineage>
        <taxon>Bacteria</taxon>
        <taxon>Pseudomonadati</taxon>
        <taxon>Bacteroidota</taxon>
        <taxon>Chitinophagia</taxon>
        <taxon>Chitinophagales</taxon>
        <taxon>Chitinophagaceae</taxon>
        <taxon>Chitinophaga</taxon>
    </lineage>
</organism>
<feature type="domain" description="TonB-dependent receptor plug" evidence="3">
    <location>
        <begin position="122"/>
        <end position="228"/>
    </location>
</feature>
<evidence type="ECO:0000256" key="1">
    <source>
        <dbReference type="PROSITE-ProRule" id="PRU01360"/>
    </source>
</evidence>
<dbReference type="PROSITE" id="PS00018">
    <property type="entry name" value="EF_HAND_1"/>
    <property type="match status" value="1"/>
</dbReference>
<dbReference type="RefSeq" id="WP_089761228.1">
    <property type="nucleotide sequence ID" value="NZ_BKAT01000037.1"/>
</dbReference>
<keyword evidence="1" id="KW-0998">Cell outer membrane</keyword>
<dbReference type="Gene3D" id="2.170.130.10">
    <property type="entry name" value="TonB-dependent receptor, plug domain"/>
    <property type="match status" value="1"/>
</dbReference>
<dbReference type="InterPro" id="IPR008969">
    <property type="entry name" value="CarboxyPept-like_regulatory"/>
</dbReference>
<dbReference type="InterPro" id="IPR012910">
    <property type="entry name" value="Plug_dom"/>
</dbReference>
<dbReference type="NCBIfam" id="TIGR04056">
    <property type="entry name" value="OMP_RagA_SusC"/>
    <property type="match status" value="1"/>
</dbReference>
<keyword evidence="1" id="KW-0812">Transmembrane</keyword>
<dbReference type="InterPro" id="IPR039426">
    <property type="entry name" value="TonB-dep_rcpt-like"/>
</dbReference>